<dbReference type="InterPro" id="IPR039384">
    <property type="entry name" value="HINT"/>
</dbReference>
<feature type="short sequence motif" description="Histidine triad motif" evidence="2 3">
    <location>
        <begin position="98"/>
        <end position="102"/>
    </location>
</feature>
<dbReference type="Gene3D" id="3.30.428.10">
    <property type="entry name" value="HIT-like"/>
    <property type="match status" value="1"/>
</dbReference>
<dbReference type="InterPro" id="IPR011146">
    <property type="entry name" value="HIT-like"/>
</dbReference>
<dbReference type="PANTHER" id="PTHR46648:SF1">
    <property type="entry name" value="ADENOSINE 5'-MONOPHOSPHORAMIDASE HNT1"/>
    <property type="match status" value="1"/>
</dbReference>
<dbReference type="Proteomes" id="UP001206128">
    <property type="component" value="Unassembled WGS sequence"/>
</dbReference>
<dbReference type="Pfam" id="PF01230">
    <property type="entry name" value="HIT"/>
    <property type="match status" value="1"/>
</dbReference>
<dbReference type="RefSeq" id="WP_253776129.1">
    <property type="nucleotide sequence ID" value="NZ_JAMTCK010000013.1"/>
</dbReference>
<reference evidence="5" key="1">
    <citation type="submission" date="2022-06" db="EMBL/GenBank/DDBJ databases">
        <title>Genomic Encyclopedia of Archaeal and Bacterial Type Strains, Phase II (KMG-II): from individual species to whole genera.</title>
        <authorList>
            <person name="Goeker M."/>
        </authorList>
    </citation>
    <scope>NUCLEOTIDE SEQUENCE</scope>
    <source>
        <strain evidence="5">DSM 43935</strain>
    </source>
</reference>
<dbReference type="InterPro" id="IPR036265">
    <property type="entry name" value="HIT-like_sf"/>
</dbReference>
<dbReference type="InterPro" id="IPR001310">
    <property type="entry name" value="Histidine_triad_HIT"/>
</dbReference>
<accession>A0AAE3KIC9</accession>
<comment type="caution">
    <text evidence="5">The sequence shown here is derived from an EMBL/GenBank/DDBJ whole genome shotgun (WGS) entry which is preliminary data.</text>
</comment>
<dbReference type="SUPFAM" id="SSF54197">
    <property type="entry name" value="HIT-like"/>
    <property type="match status" value="1"/>
</dbReference>
<evidence type="ECO:0000313" key="6">
    <source>
        <dbReference type="Proteomes" id="UP001206128"/>
    </source>
</evidence>
<gene>
    <name evidence="5" type="ORF">LX83_005243</name>
</gene>
<dbReference type="GO" id="GO:0003824">
    <property type="term" value="F:catalytic activity"/>
    <property type="evidence" value="ECO:0007669"/>
    <property type="project" value="InterPro"/>
</dbReference>
<name>A0AAE3KIC9_9PSEU</name>
<dbReference type="GO" id="GO:0009117">
    <property type="term" value="P:nucleotide metabolic process"/>
    <property type="evidence" value="ECO:0007669"/>
    <property type="project" value="TreeGrafter"/>
</dbReference>
<evidence type="ECO:0000259" key="4">
    <source>
        <dbReference type="PROSITE" id="PS51084"/>
    </source>
</evidence>
<dbReference type="EMBL" id="JAMTCK010000013">
    <property type="protein sequence ID" value="MCP2168365.1"/>
    <property type="molecule type" value="Genomic_DNA"/>
</dbReference>
<evidence type="ECO:0000313" key="5">
    <source>
        <dbReference type="EMBL" id="MCP2168365.1"/>
    </source>
</evidence>
<keyword evidence="6" id="KW-1185">Reference proteome</keyword>
<dbReference type="CDD" id="cd01277">
    <property type="entry name" value="HINT_subgroup"/>
    <property type="match status" value="1"/>
</dbReference>
<evidence type="ECO:0000256" key="2">
    <source>
        <dbReference type="PIRSR" id="PIRSR601310-3"/>
    </source>
</evidence>
<dbReference type="PRINTS" id="PR00332">
    <property type="entry name" value="HISTRIAD"/>
</dbReference>
<evidence type="ECO:0000256" key="1">
    <source>
        <dbReference type="PIRSR" id="PIRSR601310-1"/>
    </source>
</evidence>
<dbReference type="PROSITE" id="PS51084">
    <property type="entry name" value="HIT_2"/>
    <property type="match status" value="1"/>
</dbReference>
<dbReference type="PANTHER" id="PTHR46648">
    <property type="entry name" value="HIT FAMILY PROTEIN 1"/>
    <property type="match status" value="1"/>
</dbReference>
<dbReference type="AlphaFoldDB" id="A0AAE3KIC9"/>
<proteinExistence type="predicted"/>
<feature type="active site" description="Tele-AMP-histidine intermediate" evidence="1">
    <location>
        <position position="100"/>
    </location>
</feature>
<feature type="domain" description="HIT" evidence="4">
    <location>
        <begin position="6"/>
        <end position="113"/>
    </location>
</feature>
<sequence length="142" mass="15360">MSDQCVFCGIVAGDLPSVRVAEDDTTYAFMDINPASEGHLLVVPKRHSRDLVDIEPDDLAAVTLAAQRIARTAVKEFGADGVNLLNCCGADAWQTVFHFHLHVIPRYADKSRERLAAPWQPGVPGDMDVIAALGHRLAAALD</sequence>
<evidence type="ECO:0000256" key="3">
    <source>
        <dbReference type="PROSITE-ProRule" id="PRU00464"/>
    </source>
</evidence>
<organism evidence="5 6">
    <name type="scientific">Goodfellowiella coeruleoviolacea</name>
    <dbReference type="NCBI Taxonomy" id="334858"/>
    <lineage>
        <taxon>Bacteria</taxon>
        <taxon>Bacillati</taxon>
        <taxon>Actinomycetota</taxon>
        <taxon>Actinomycetes</taxon>
        <taxon>Pseudonocardiales</taxon>
        <taxon>Pseudonocardiaceae</taxon>
        <taxon>Goodfellowiella</taxon>
    </lineage>
</organism>
<protein>
    <submittedName>
        <fullName evidence="5">Histidine triad (HIT) family protein</fullName>
    </submittedName>
</protein>